<dbReference type="SUPFAM" id="SSF57586">
    <property type="entry name" value="TNF receptor-like"/>
    <property type="match status" value="1"/>
</dbReference>
<sequence>MPCSGNSSRVCECRPGMFCFTSATKSCARCRPHSVCPPGEVVRFQGTAERDTVCERPSPVTSPDCSTSLKACRAATR</sequence>
<dbReference type="Proteomes" id="UP000269945">
    <property type="component" value="Unassembled WGS sequence"/>
</dbReference>
<dbReference type="Gene3D" id="2.10.50.10">
    <property type="entry name" value="Tumor Necrosis Factor Receptor, subunit A, domain 2"/>
    <property type="match status" value="2"/>
</dbReference>
<feature type="repeat" description="TNFR-Cys" evidence="1">
    <location>
        <begin position="12"/>
        <end position="54"/>
    </location>
</feature>
<keyword evidence="4" id="KW-1185">Reference proteome</keyword>
<evidence type="ECO:0000259" key="2">
    <source>
        <dbReference type="PROSITE" id="PS50050"/>
    </source>
</evidence>
<reference evidence="3 4" key="1">
    <citation type="submission" date="2018-10" db="EMBL/GenBank/DDBJ databases">
        <authorList>
            <person name="Ekblom R."/>
            <person name="Jareborg N."/>
        </authorList>
    </citation>
    <scope>NUCLEOTIDE SEQUENCE [LARGE SCALE GENOMIC DNA]</scope>
    <source>
        <tissue evidence="3">Muscle</tissue>
    </source>
</reference>
<name>A0A9X9PTH8_GULGU</name>
<feature type="disulfide bond" evidence="1">
    <location>
        <begin position="36"/>
        <end position="54"/>
    </location>
</feature>
<dbReference type="AlphaFoldDB" id="A0A9X9PTH8"/>
<dbReference type="InterPro" id="IPR052862">
    <property type="entry name" value="TNFR_superfamily_member_8"/>
</dbReference>
<proteinExistence type="predicted"/>
<comment type="caution">
    <text evidence="1">Lacks conserved residue(s) required for the propagation of feature annotation.</text>
</comment>
<dbReference type="InterPro" id="IPR001368">
    <property type="entry name" value="TNFR/NGFR_Cys_rich_reg"/>
</dbReference>
<evidence type="ECO:0000313" key="4">
    <source>
        <dbReference type="Proteomes" id="UP000269945"/>
    </source>
</evidence>
<accession>A0A9X9PTH8</accession>
<organism evidence="3 4">
    <name type="scientific">Gulo gulo</name>
    <name type="common">Wolverine</name>
    <name type="synonym">Gluton</name>
    <dbReference type="NCBI Taxonomy" id="48420"/>
    <lineage>
        <taxon>Eukaryota</taxon>
        <taxon>Metazoa</taxon>
        <taxon>Chordata</taxon>
        <taxon>Craniata</taxon>
        <taxon>Vertebrata</taxon>
        <taxon>Euteleostomi</taxon>
        <taxon>Mammalia</taxon>
        <taxon>Eutheria</taxon>
        <taxon>Laurasiatheria</taxon>
        <taxon>Carnivora</taxon>
        <taxon>Caniformia</taxon>
        <taxon>Musteloidea</taxon>
        <taxon>Mustelidae</taxon>
        <taxon>Guloninae</taxon>
        <taxon>Gulo</taxon>
    </lineage>
</organism>
<evidence type="ECO:0000256" key="1">
    <source>
        <dbReference type="PROSITE-ProRule" id="PRU00206"/>
    </source>
</evidence>
<dbReference type="EMBL" id="CYRY02000970">
    <property type="protein sequence ID" value="VCW54115.1"/>
    <property type="molecule type" value="Genomic_DNA"/>
</dbReference>
<gene>
    <name evidence="3" type="ORF">BN2614_LOCUS2</name>
</gene>
<evidence type="ECO:0000313" key="3">
    <source>
        <dbReference type="EMBL" id="VCW54115.1"/>
    </source>
</evidence>
<dbReference type="PANTHER" id="PTHR47497:SF1">
    <property type="entry name" value="TUMOR NECROSIS FACTOR RECEPTOR SUPERFAMILY MEMBER 8"/>
    <property type="match status" value="1"/>
</dbReference>
<protein>
    <recommendedName>
        <fullName evidence="2">TNFR-Cys domain-containing protein</fullName>
    </recommendedName>
</protein>
<dbReference type="PROSITE" id="PS50050">
    <property type="entry name" value="TNFR_NGFR_2"/>
    <property type="match status" value="1"/>
</dbReference>
<feature type="domain" description="TNFR-Cys" evidence="2">
    <location>
        <begin position="12"/>
        <end position="54"/>
    </location>
</feature>
<dbReference type="SMART" id="SM00208">
    <property type="entry name" value="TNFR"/>
    <property type="match status" value="1"/>
</dbReference>
<keyword evidence="1" id="KW-1015">Disulfide bond</keyword>
<dbReference type="Pfam" id="PF00020">
    <property type="entry name" value="TNFR_c6"/>
    <property type="match status" value="1"/>
</dbReference>
<comment type="caution">
    <text evidence="3">The sequence shown here is derived from an EMBL/GenBank/DDBJ whole genome shotgun (WGS) entry which is preliminary data.</text>
</comment>
<dbReference type="PANTHER" id="PTHR47497">
    <property type="entry name" value="TUMOR NECROSIS FACTOR RECEPTOR SUPERFAMILY MEMBER 8"/>
    <property type="match status" value="1"/>
</dbReference>